<dbReference type="AlphaFoldDB" id="A0A1P8MSR6"/>
<dbReference type="OrthoDB" id="9815653at2"/>
<dbReference type="Proteomes" id="UP000186336">
    <property type="component" value="Chromosome"/>
</dbReference>
<reference evidence="3 4" key="1">
    <citation type="submission" date="2017-01" db="EMBL/GenBank/DDBJ databases">
        <title>Complete genome of Tateyamaria omphalii DOK1-4 isolated from seawater in Dokdo.</title>
        <authorList>
            <person name="Kim J.H."/>
            <person name="Chi W.-J."/>
        </authorList>
    </citation>
    <scope>NUCLEOTIDE SEQUENCE [LARGE SCALE GENOMIC DNA]</scope>
    <source>
        <strain evidence="3 4">DOK1-4</strain>
    </source>
</reference>
<dbReference type="RefSeq" id="WP_076626899.1">
    <property type="nucleotide sequence ID" value="NZ_CP019312.1"/>
</dbReference>
<dbReference type="STRING" id="299262.BWR18_04515"/>
<dbReference type="InterPro" id="IPR036388">
    <property type="entry name" value="WH-like_DNA-bd_sf"/>
</dbReference>
<dbReference type="Gene3D" id="1.10.10.10">
    <property type="entry name" value="Winged helix-like DNA-binding domain superfamily/Winged helix DNA-binding domain"/>
    <property type="match status" value="1"/>
</dbReference>
<protein>
    <recommendedName>
        <fullName evidence="2">HTH arsR-type domain-containing protein</fullName>
    </recommendedName>
</protein>
<dbReference type="InterPro" id="IPR001845">
    <property type="entry name" value="HTH_ArsR_DNA-bd_dom"/>
</dbReference>
<dbReference type="Pfam" id="PF08327">
    <property type="entry name" value="AHSA1"/>
    <property type="match status" value="1"/>
</dbReference>
<dbReference type="Gene3D" id="3.30.530.20">
    <property type="match status" value="1"/>
</dbReference>
<evidence type="ECO:0000313" key="4">
    <source>
        <dbReference type="Proteomes" id="UP000186336"/>
    </source>
</evidence>
<dbReference type="InterPro" id="IPR011991">
    <property type="entry name" value="ArsR-like_HTH"/>
</dbReference>
<proteinExistence type="inferred from homology"/>
<dbReference type="InterPro" id="IPR036390">
    <property type="entry name" value="WH_DNA-bd_sf"/>
</dbReference>
<name>A0A1P8MSR6_9RHOB</name>
<dbReference type="CDD" id="cd00090">
    <property type="entry name" value="HTH_ARSR"/>
    <property type="match status" value="1"/>
</dbReference>
<dbReference type="EMBL" id="CP019312">
    <property type="protein sequence ID" value="APX11033.1"/>
    <property type="molecule type" value="Genomic_DNA"/>
</dbReference>
<keyword evidence="4" id="KW-1185">Reference proteome</keyword>
<dbReference type="InterPro" id="IPR023393">
    <property type="entry name" value="START-like_dom_sf"/>
</dbReference>
<accession>A0A1P8MSR6</accession>
<dbReference type="InterPro" id="IPR013538">
    <property type="entry name" value="ASHA1/2-like_C"/>
</dbReference>
<dbReference type="Pfam" id="PF12840">
    <property type="entry name" value="HTH_20"/>
    <property type="match status" value="1"/>
</dbReference>
<evidence type="ECO:0000313" key="3">
    <source>
        <dbReference type="EMBL" id="APX11033.1"/>
    </source>
</evidence>
<evidence type="ECO:0000256" key="1">
    <source>
        <dbReference type="ARBA" id="ARBA00006817"/>
    </source>
</evidence>
<dbReference type="SUPFAM" id="SSF55961">
    <property type="entry name" value="Bet v1-like"/>
    <property type="match status" value="1"/>
</dbReference>
<comment type="similarity">
    <text evidence="1">Belongs to the AHA1 family.</text>
</comment>
<dbReference type="KEGG" id="tom:BWR18_04515"/>
<sequence>MDDLFKALSDPARRKLLDSLRDCDGQTLQELQGLLDMTRFGVMKHLGVLEEAGLITTKKVGRFKHHYLNALPLQEAIDRWIDPYRVKPAARAVLNLKAQLEDEGDPEMSKPDFVMETYIKTTQDRLWNVLLDEDAVPHYHFICSKATRNGDAITMHFPDGSPMLTNRLLSSDPKSRQEWTFEPHWDPTADIPASRVIYLLKPEGDFIRLTIEHYELGEPAVPGEGVADGWVRWAAGLKTWLETGEDAHIGPMDRAEA</sequence>
<dbReference type="PANTHER" id="PTHR38600:SF1">
    <property type="entry name" value="TRANSCRIPTIONAL REGULATORY PROTEIN"/>
    <property type="match status" value="1"/>
</dbReference>
<dbReference type="GO" id="GO:0003700">
    <property type="term" value="F:DNA-binding transcription factor activity"/>
    <property type="evidence" value="ECO:0007669"/>
    <property type="project" value="InterPro"/>
</dbReference>
<dbReference type="SMART" id="SM00418">
    <property type="entry name" value="HTH_ARSR"/>
    <property type="match status" value="1"/>
</dbReference>
<dbReference type="PRINTS" id="PR00778">
    <property type="entry name" value="HTHARSR"/>
</dbReference>
<dbReference type="SUPFAM" id="SSF46785">
    <property type="entry name" value="Winged helix' DNA-binding domain"/>
    <property type="match status" value="1"/>
</dbReference>
<feature type="domain" description="HTH arsR-type" evidence="2">
    <location>
        <begin position="1"/>
        <end position="88"/>
    </location>
</feature>
<gene>
    <name evidence="3" type="ORF">BWR18_04515</name>
</gene>
<organism evidence="3 4">
    <name type="scientific">Tateyamaria omphalii</name>
    <dbReference type="NCBI Taxonomy" id="299262"/>
    <lineage>
        <taxon>Bacteria</taxon>
        <taxon>Pseudomonadati</taxon>
        <taxon>Pseudomonadota</taxon>
        <taxon>Alphaproteobacteria</taxon>
        <taxon>Rhodobacterales</taxon>
        <taxon>Roseobacteraceae</taxon>
        <taxon>Tateyamaria</taxon>
    </lineage>
</organism>
<dbReference type="PANTHER" id="PTHR38600">
    <property type="entry name" value="TRANSCRIPTIONAL REGULATORY PROTEIN"/>
    <property type="match status" value="1"/>
</dbReference>
<dbReference type="PROSITE" id="PS50987">
    <property type="entry name" value="HTH_ARSR_2"/>
    <property type="match status" value="1"/>
</dbReference>
<evidence type="ECO:0000259" key="2">
    <source>
        <dbReference type="PROSITE" id="PS50987"/>
    </source>
</evidence>